<proteinExistence type="predicted"/>
<dbReference type="EMBL" id="PCVY01000064">
    <property type="protein sequence ID" value="PIQ85636.1"/>
    <property type="molecule type" value="Genomic_DNA"/>
</dbReference>
<gene>
    <name evidence="1" type="ORF">COV74_08030</name>
</gene>
<organism evidence="1 2">
    <name type="scientific">Candidatus Abzuiibacterium crystallinum</name>
    <dbReference type="NCBI Taxonomy" id="1974748"/>
    <lineage>
        <taxon>Bacteria</taxon>
        <taxon>Pseudomonadati</taxon>
        <taxon>Candidatus Omnitrophota</taxon>
        <taxon>Candidatus Abzuiibacterium</taxon>
    </lineage>
</organism>
<protein>
    <submittedName>
        <fullName evidence="1">Uncharacterized protein</fullName>
    </submittedName>
</protein>
<evidence type="ECO:0000313" key="2">
    <source>
        <dbReference type="Proteomes" id="UP000230859"/>
    </source>
</evidence>
<dbReference type="AlphaFoldDB" id="A0A2H0LMS4"/>
<dbReference type="Proteomes" id="UP000230859">
    <property type="component" value="Unassembled WGS sequence"/>
</dbReference>
<sequence>MARSKPKQLSLQSLENMISSLEQNQKVQAGDMVYIKKHLDKIWEHVVSTNDRLQTLEIQANLVARLISTLAVEKLGVSSFSLLKMIKRIEKDTIAADQIQHLEHLYRLEPKESVVKPSPKKRRPRKK</sequence>
<accession>A0A2H0LMS4</accession>
<name>A0A2H0LMS4_9BACT</name>
<reference evidence="1 2" key="1">
    <citation type="submission" date="2017-09" db="EMBL/GenBank/DDBJ databases">
        <title>Depth-based differentiation of microbial function through sediment-hosted aquifers and enrichment of novel symbionts in the deep terrestrial subsurface.</title>
        <authorList>
            <person name="Probst A.J."/>
            <person name="Ladd B."/>
            <person name="Jarett J.K."/>
            <person name="Geller-Mcgrath D.E."/>
            <person name="Sieber C.M."/>
            <person name="Emerson J.B."/>
            <person name="Anantharaman K."/>
            <person name="Thomas B.C."/>
            <person name="Malmstrom R."/>
            <person name="Stieglmeier M."/>
            <person name="Klingl A."/>
            <person name="Woyke T."/>
            <person name="Ryan C.M."/>
            <person name="Banfield J.F."/>
        </authorList>
    </citation>
    <scope>NUCLEOTIDE SEQUENCE [LARGE SCALE GENOMIC DNA]</scope>
    <source>
        <strain evidence="1">CG11_big_fil_rev_8_21_14_0_20_45_26</strain>
    </source>
</reference>
<comment type="caution">
    <text evidence="1">The sequence shown here is derived from an EMBL/GenBank/DDBJ whole genome shotgun (WGS) entry which is preliminary data.</text>
</comment>
<evidence type="ECO:0000313" key="1">
    <source>
        <dbReference type="EMBL" id="PIQ85636.1"/>
    </source>
</evidence>